<evidence type="ECO:0000256" key="7">
    <source>
        <dbReference type="ARBA" id="ARBA00023027"/>
    </source>
</evidence>
<keyword evidence="8" id="KW-0456">Lyase</keyword>
<keyword evidence="15" id="KW-1185">Reference proteome</keyword>
<dbReference type="GO" id="GO:0019354">
    <property type="term" value="P:siroheme biosynthetic process"/>
    <property type="evidence" value="ECO:0007669"/>
    <property type="project" value="UniProtKB-UniPathway"/>
</dbReference>
<gene>
    <name evidence="14" type="ORF">EDC03_2851</name>
</gene>
<evidence type="ECO:0000256" key="3">
    <source>
        <dbReference type="ARBA" id="ARBA00022603"/>
    </source>
</evidence>
<dbReference type="NCBIfam" id="NF004790">
    <property type="entry name" value="PRK06136.1"/>
    <property type="match status" value="1"/>
</dbReference>
<keyword evidence="6" id="KW-0560">Oxidoreductase</keyword>
<dbReference type="Gene3D" id="3.40.1010.10">
    <property type="entry name" value="Cobalt-precorrin-4 Transmethylase, Domain 1"/>
    <property type="match status" value="1"/>
</dbReference>
<name>A0A3N1GAP7_9ACTN</name>
<evidence type="ECO:0000256" key="9">
    <source>
        <dbReference type="ARBA" id="ARBA00023244"/>
    </source>
</evidence>
<keyword evidence="10" id="KW-0511">Multifunctional enzyme</keyword>
<dbReference type="InterPro" id="IPR014777">
    <property type="entry name" value="4pyrrole_Mease_sub1"/>
</dbReference>
<comment type="catalytic activity">
    <reaction evidence="11">
        <text>precorrin-2 + NAD(+) = sirohydrochlorin + NADH + 2 H(+)</text>
        <dbReference type="Rhea" id="RHEA:15613"/>
        <dbReference type="ChEBI" id="CHEBI:15378"/>
        <dbReference type="ChEBI" id="CHEBI:57540"/>
        <dbReference type="ChEBI" id="CHEBI:57945"/>
        <dbReference type="ChEBI" id="CHEBI:58351"/>
        <dbReference type="ChEBI" id="CHEBI:58827"/>
        <dbReference type="EC" id="1.3.1.76"/>
    </reaction>
</comment>
<dbReference type="SUPFAM" id="SSF51735">
    <property type="entry name" value="NAD(P)-binding Rossmann-fold domains"/>
    <property type="match status" value="1"/>
</dbReference>
<accession>A0A3N1GAP7</accession>
<dbReference type="EMBL" id="RJKN01000007">
    <property type="protein sequence ID" value="ROP27323.1"/>
    <property type="molecule type" value="Genomic_DNA"/>
</dbReference>
<evidence type="ECO:0000256" key="5">
    <source>
        <dbReference type="ARBA" id="ARBA00022691"/>
    </source>
</evidence>
<evidence type="ECO:0000256" key="12">
    <source>
        <dbReference type="PIRSR" id="PIRSR036426-1"/>
    </source>
</evidence>
<dbReference type="OrthoDB" id="9815856at2"/>
<keyword evidence="4 14" id="KW-0808">Transferase</keyword>
<dbReference type="AlphaFoldDB" id="A0A3N1GAP7"/>
<dbReference type="FunFam" id="3.40.1010.10:FF:000001">
    <property type="entry name" value="Siroheme synthase"/>
    <property type="match status" value="1"/>
</dbReference>
<dbReference type="GO" id="GO:0051266">
    <property type="term" value="F:sirohydrochlorin ferrochelatase activity"/>
    <property type="evidence" value="ECO:0007669"/>
    <property type="project" value="InterPro"/>
</dbReference>
<dbReference type="GO" id="GO:0004851">
    <property type="term" value="F:uroporphyrin-III C-methyltransferase activity"/>
    <property type="evidence" value="ECO:0007669"/>
    <property type="project" value="InterPro"/>
</dbReference>
<dbReference type="InterPro" id="IPR036291">
    <property type="entry name" value="NAD(P)-bd_dom_sf"/>
</dbReference>
<dbReference type="Gene3D" id="3.40.50.720">
    <property type="entry name" value="NAD(P)-binding Rossmann-like Domain"/>
    <property type="match status" value="1"/>
</dbReference>
<evidence type="ECO:0000256" key="8">
    <source>
        <dbReference type="ARBA" id="ARBA00023239"/>
    </source>
</evidence>
<dbReference type="GO" id="GO:0009236">
    <property type="term" value="P:cobalamin biosynthetic process"/>
    <property type="evidence" value="ECO:0007669"/>
    <property type="project" value="UniProtKB-KW"/>
</dbReference>
<dbReference type="InterPro" id="IPR000878">
    <property type="entry name" value="4pyrrol_Mease"/>
</dbReference>
<dbReference type="InterPro" id="IPR014776">
    <property type="entry name" value="4pyrrole_Mease_sub2"/>
</dbReference>
<evidence type="ECO:0000256" key="2">
    <source>
        <dbReference type="ARBA" id="ARBA00022573"/>
    </source>
</evidence>
<keyword evidence="2" id="KW-0169">Cobalamin biosynthesis</keyword>
<keyword evidence="3 14" id="KW-0489">Methyltransferase</keyword>
<dbReference type="PANTHER" id="PTHR45790:SF3">
    <property type="entry name" value="S-ADENOSYL-L-METHIONINE-DEPENDENT UROPORPHYRINOGEN III METHYLTRANSFERASE, CHLOROPLASTIC"/>
    <property type="match status" value="1"/>
</dbReference>
<dbReference type="Pfam" id="PF00590">
    <property type="entry name" value="TP_methylase"/>
    <property type="match status" value="1"/>
</dbReference>
<feature type="active site" description="Proton acceptor" evidence="12">
    <location>
        <position position="195"/>
    </location>
</feature>
<dbReference type="FunCoup" id="A0A3N1GAP7">
    <property type="interactions" value="99"/>
</dbReference>
<feature type="active site" description="Proton donor" evidence="12">
    <location>
        <position position="217"/>
    </location>
</feature>
<dbReference type="GO" id="GO:0051287">
    <property type="term" value="F:NAD binding"/>
    <property type="evidence" value="ECO:0007669"/>
    <property type="project" value="InterPro"/>
</dbReference>
<dbReference type="PIRSF" id="PIRSF036426">
    <property type="entry name" value="Sirohaem_synth"/>
    <property type="match status" value="1"/>
</dbReference>
<comment type="pathway">
    <text evidence="1">Porphyrin-containing compound metabolism; siroheme biosynthesis; sirohydrochlorin from precorrin-2: step 1/1.</text>
</comment>
<evidence type="ECO:0000256" key="6">
    <source>
        <dbReference type="ARBA" id="ARBA00023002"/>
    </source>
</evidence>
<dbReference type="GO" id="GO:0043115">
    <property type="term" value="F:precorrin-2 dehydrogenase activity"/>
    <property type="evidence" value="ECO:0007669"/>
    <property type="project" value="UniProtKB-EC"/>
</dbReference>
<evidence type="ECO:0000256" key="11">
    <source>
        <dbReference type="ARBA" id="ARBA00047561"/>
    </source>
</evidence>
<dbReference type="InterPro" id="IPR006367">
    <property type="entry name" value="Sirohaem_synthase_N"/>
</dbReference>
<keyword evidence="5" id="KW-0949">S-adenosyl-L-methionine</keyword>
<sequence>MTDLLPLHLRLDGRRVVVVGGGAVAARSVEGLLAAGGDVHVVAPAAGPAVAALAAAGRVRWDPRGYADGDLDGAWLVVTATGVPAVDAAVSAGADRRRLWCLDRGDAARATAWTPAVARVDDVVVSVGAGGDPRRAGRLARGVAAALERGDLPLRRSRPRAAGRVALVGGGPGDVGLLTLRGRRLLAEADVVVVDRLGPRGVLEDLDEDVLVVDVGKTSGNHPVPQERINELLVEHGLAGRLVVRLKGGDPYVLGRGGEELAACRAAGLDVEVVPGVTSAVSVPAAAGIPVTHRGVARGVTVLTGHEDLAATPAALAGVPLEQHTVVLLMGVSALRASAAALVAAGRSPATPVAVVEDGYGPRQRATFGTLADVADVAAAAGVRPPAVVVVGDVVRLAPGWPGARPGAVPGEGRGA</sequence>
<dbReference type="InterPro" id="IPR035996">
    <property type="entry name" value="4pyrrol_Methylase_sf"/>
</dbReference>
<dbReference type="Pfam" id="PF13241">
    <property type="entry name" value="NAD_binding_7"/>
    <property type="match status" value="1"/>
</dbReference>
<protein>
    <submittedName>
        <fullName evidence="14">Uroporphyrinogen-III C-methyltransferase</fullName>
    </submittedName>
</protein>
<evidence type="ECO:0000313" key="14">
    <source>
        <dbReference type="EMBL" id="ROP27323.1"/>
    </source>
</evidence>
<dbReference type="InParanoid" id="A0A3N1GAP7"/>
<organism evidence="14 15">
    <name type="scientific">Pseudokineococcus lusitanus</name>
    <dbReference type="NCBI Taxonomy" id="763993"/>
    <lineage>
        <taxon>Bacteria</taxon>
        <taxon>Bacillati</taxon>
        <taxon>Actinomycetota</taxon>
        <taxon>Actinomycetes</taxon>
        <taxon>Kineosporiales</taxon>
        <taxon>Kineosporiaceae</taxon>
        <taxon>Pseudokineococcus</taxon>
    </lineage>
</organism>
<evidence type="ECO:0000256" key="1">
    <source>
        <dbReference type="ARBA" id="ARBA00005010"/>
    </source>
</evidence>
<dbReference type="UniPathway" id="UPA00262">
    <property type="reaction ID" value="UER00222"/>
</dbReference>
<evidence type="ECO:0000256" key="4">
    <source>
        <dbReference type="ARBA" id="ARBA00022679"/>
    </source>
</evidence>
<dbReference type="Proteomes" id="UP000276232">
    <property type="component" value="Unassembled WGS sequence"/>
</dbReference>
<dbReference type="GO" id="GO:0032259">
    <property type="term" value="P:methylation"/>
    <property type="evidence" value="ECO:0007669"/>
    <property type="project" value="UniProtKB-KW"/>
</dbReference>
<dbReference type="NCBIfam" id="TIGR01470">
    <property type="entry name" value="cysG_Nterm"/>
    <property type="match status" value="1"/>
</dbReference>
<evidence type="ECO:0000313" key="15">
    <source>
        <dbReference type="Proteomes" id="UP000276232"/>
    </source>
</evidence>
<keyword evidence="9" id="KW-0627">Porphyrin biosynthesis</keyword>
<dbReference type="InterPro" id="IPR050161">
    <property type="entry name" value="Siro_Cobalamin_biosynth"/>
</dbReference>
<reference evidence="14 15" key="1">
    <citation type="journal article" date="2015" name="Stand. Genomic Sci.">
        <title>Genomic Encyclopedia of Bacterial and Archaeal Type Strains, Phase III: the genomes of soil and plant-associated and newly described type strains.</title>
        <authorList>
            <person name="Whitman W.B."/>
            <person name="Woyke T."/>
            <person name="Klenk H.P."/>
            <person name="Zhou Y."/>
            <person name="Lilburn T.G."/>
            <person name="Beck B.J."/>
            <person name="De Vos P."/>
            <person name="Vandamme P."/>
            <person name="Eisen J.A."/>
            <person name="Garrity G."/>
            <person name="Hugenholtz P."/>
            <person name="Kyrpides N.C."/>
        </authorList>
    </citation>
    <scope>NUCLEOTIDE SEQUENCE [LARGE SCALE GENOMIC DNA]</scope>
    <source>
        <strain evidence="14 15">CECT 7306</strain>
    </source>
</reference>
<dbReference type="InterPro" id="IPR012409">
    <property type="entry name" value="Sirohaem_synth"/>
</dbReference>
<dbReference type="PANTHER" id="PTHR45790">
    <property type="entry name" value="SIROHEME SYNTHASE-RELATED"/>
    <property type="match status" value="1"/>
</dbReference>
<comment type="caution">
    <text evidence="14">The sequence shown here is derived from an EMBL/GenBank/DDBJ whole genome shotgun (WGS) entry which is preliminary data.</text>
</comment>
<evidence type="ECO:0000259" key="13">
    <source>
        <dbReference type="Pfam" id="PF00590"/>
    </source>
</evidence>
<dbReference type="RefSeq" id="WP_123380897.1">
    <property type="nucleotide sequence ID" value="NZ_RJKN01000007.1"/>
</dbReference>
<dbReference type="InterPro" id="IPR006366">
    <property type="entry name" value="CobA/CysG_C"/>
</dbReference>
<feature type="domain" description="Tetrapyrrole methylase" evidence="13">
    <location>
        <begin position="165"/>
        <end position="374"/>
    </location>
</feature>
<dbReference type="SUPFAM" id="SSF53790">
    <property type="entry name" value="Tetrapyrrole methylase"/>
    <property type="match status" value="1"/>
</dbReference>
<keyword evidence="7" id="KW-0520">NAD</keyword>
<proteinExistence type="predicted"/>
<dbReference type="NCBIfam" id="TIGR01469">
    <property type="entry name" value="cobA_cysG_Cterm"/>
    <property type="match status" value="1"/>
</dbReference>
<dbReference type="CDD" id="cd11642">
    <property type="entry name" value="SUMT"/>
    <property type="match status" value="1"/>
</dbReference>
<dbReference type="Gene3D" id="3.30.950.10">
    <property type="entry name" value="Methyltransferase, Cobalt-precorrin-4 Transmethylase, Domain 2"/>
    <property type="match status" value="1"/>
</dbReference>
<evidence type="ECO:0000256" key="10">
    <source>
        <dbReference type="ARBA" id="ARBA00023268"/>
    </source>
</evidence>